<dbReference type="EMBL" id="JAESWA010000022">
    <property type="protein sequence ID" value="MBL4931758.1"/>
    <property type="molecule type" value="Genomic_DNA"/>
</dbReference>
<dbReference type="Pfam" id="PF00486">
    <property type="entry name" value="Trans_reg_C"/>
    <property type="match status" value="1"/>
</dbReference>
<dbReference type="FunFam" id="3.40.50.2300:FF:000001">
    <property type="entry name" value="DNA-binding response regulator PhoB"/>
    <property type="match status" value="1"/>
</dbReference>
<dbReference type="GO" id="GO:0005829">
    <property type="term" value="C:cytosol"/>
    <property type="evidence" value="ECO:0007669"/>
    <property type="project" value="TreeGrafter"/>
</dbReference>
<feature type="domain" description="Response regulatory" evidence="10">
    <location>
        <begin position="4"/>
        <end position="117"/>
    </location>
</feature>
<sequence length="228" mass="26272">MSSTILVVDDNNEIRELIEIYLINEGYKVVLAEDGIDAINKLNDNDIDLIILDIMMPKLDGIKACLKIREKKKLPIILLSAKSEDCDKILGLNVGADDYVTKPFNPIELMARVKSQLRRYIEFSGKSDSKNLIIDNLEINKDSREVYVDGEFVRLTPIEFNILDLLIENRGRVLSNRQIYENVWDEPYFNASNIVASHIKNIREKIEINPKNPEFIKLVWGVGYKFDK</sequence>
<dbReference type="Gene3D" id="3.40.50.2300">
    <property type="match status" value="1"/>
</dbReference>
<keyword evidence="13" id="KW-1185">Reference proteome</keyword>
<name>A0A937FGT2_9CLOT</name>
<evidence type="ECO:0000256" key="3">
    <source>
        <dbReference type="ARBA" id="ARBA00023012"/>
    </source>
</evidence>
<dbReference type="GO" id="GO:0032993">
    <property type="term" value="C:protein-DNA complex"/>
    <property type="evidence" value="ECO:0007669"/>
    <property type="project" value="TreeGrafter"/>
</dbReference>
<dbReference type="CDD" id="cd00383">
    <property type="entry name" value="trans_reg_C"/>
    <property type="match status" value="1"/>
</dbReference>
<evidence type="ECO:0000256" key="6">
    <source>
        <dbReference type="ARBA" id="ARBA00023163"/>
    </source>
</evidence>
<dbReference type="FunFam" id="1.10.10.10:FF:000018">
    <property type="entry name" value="DNA-binding response regulator ResD"/>
    <property type="match status" value="1"/>
</dbReference>
<evidence type="ECO:0000256" key="8">
    <source>
        <dbReference type="PROSITE-ProRule" id="PRU00169"/>
    </source>
</evidence>
<feature type="modified residue" description="4-aspartylphosphate" evidence="8">
    <location>
        <position position="53"/>
    </location>
</feature>
<dbReference type="PROSITE" id="PS51755">
    <property type="entry name" value="OMPR_PHOB"/>
    <property type="match status" value="1"/>
</dbReference>
<dbReference type="InterPro" id="IPR036388">
    <property type="entry name" value="WH-like_DNA-bd_sf"/>
</dbReference>
<dbReference type="InterPro" id="IPR001867">
    <property type="entry name" value="OmpR/PhoB-type_DNA-bd"/>
</dbReference>
<dbReference type="Gene3D" id="1.10.10.10">
    <property type="entry name" value="Winged helix-like DNA-binding domain superfamily/Winged helix DNA-binding domain"/>
    <property type="match status" value="1"/>
</dbReference>
<dbReference type="PANTHER" id="PTHR48111">
    <property type="entry name" value="REGULATOR OF RPOS"/>
    <property type="match status" value="1"/>
</dbReference>
<dbReference type="CDD" id="cd17574">
    <property type="entry name" value="REC_OmpR"/>
    <property type="match status" value="1"/>
</dbReference>
<feature type="DNA-binding region" description="OmpR/PhoB-type" evidence="9">
    <location>
        <begin position="129"/>
        <end position="228"/>
    </location>
</feature>
<dbReference type="Proteomes" id="UP000623681">
    <property type="component" value="Unassembled WGS sequence"/>
</dbReference>
<dbReference type="RefSeq" id="WP_202767144.1">
    <property type="nucleotide sequence ID" value="NZ_JAESWA010000022.1"/>
</dbReference>
<gene>
    <name evidence="12" type="ORF">JK634_08080</name>
</gene>
<dbReference type="Gene3D" id="6.10.250.690">
    <property type="match status" value="1"/>
</dbReference>
<evidence type="ECO:0000313" key="13">
    <source>
        <dbReference type="Proteomes" id="UP000623681"/>
    </source>
</evidence>
<accession>A0A937FGT2</accession>
<dbReference type="AlphaFoldDB" id="A0A937FGT2"/>
<evidence type="ECO:0000256" key="1">
    <source>
        <dbReference type="ARBA" id="ARBA00018672"/>
    </source>
</evidence>
<organism evidence="12 13">
    <name type="scientific">Clostridium paridis</name>
    <dbReference type="NCBI Taxonomy" id="2803863"/>
    <lineage>
        <taxon>Bacteria</taxon>
        <taxon>Bacillati</taxon>
        <taxon>Bacillota</taxon>
        <taxon>Clostridia</taxon>
        <taxon>Eubacteriales</taxon>
        <taxon>Clostridiaceae</taxon>
        <taxon>Clostridium</taxon>
    </lineage>
</organism>
<dbReference type="SUPFAM" id="SSF52172">
    <property type="entry name" value="CheY-like"/>
    <property type="match status" value="1"/>
</dbReference>
<comment type="function">
    <text evidence="7">May play the central regulatory role in sporulation. It may be an element of the effector pathway responsible for the activation of sporulation genes in response to nutritional stress. Spo0A may act in concert with spo0H (a sigma factor) to control the expression of some genes that are critical to the sporulation process.</text>
</comment>
<dbReference type="InterPro" id="IPR001789">
    <property type="entry name" value="Sig_transdc_resp-reg_receiver"/>
</dbReference>
<reference evidence="12" key="1">
    <citation type="submission" date="2021-01" db="EMBL/GenBank/DDBJ databases">
        <title>Genome public.</title>
        <authorList>
            <person name="Liu C."/>
            <person name="Sun Q."/>
        </authorList>
    </citation>
    <scope>NUCLEOTIDE SEQUENCE</scope>
    <source>
        <strain evidence="12">YIM B02565</strain>
    </source>
</reference>
<keyword evidence="4" id="KW-0805">Transcription regulation</keyword>
<keyword evidence="2 8" id="KW-0597">Phosphoprotein</keyword>
<dbReference type="InterPro" id="IPR011006">
    <property type="entry name" value="CheY-like_superfamily"/>
</dbReference>
<dbReference type="SMART" id="SM00448">
    <property type="entry name" value="REC"/>
    <property type="match status" value="1"/>
</dbReference>
<evidence type="ECO:0000256" key="2">
    <source>
        <dbReference type="ARBA" id="ARBA00022553"/>
    </source>
</evidence>
<evidence type="ECO:0000256" key="5">
    <source>
        <dbReference type="ARBA" id="ARBA00023125"/>
    </source>
</evidence>
<evidence type="ECO:0000256" key="7">
    <source>
        <dbReference type="ARBA" id="ARBA00024867"/>
    </source>
</evidence>
<dbReference type="GO" id="GO:0000976">
    <property type="term" value="F:transcription cis-regulatory region binding"/>
    <property type="evidence" value="ECO:0007669"/>
    <property type="project" value="TreeGrafter"/>
</dbReference>
<dbReference type="Pfam" id="PF00072">
    <property type="entry name" value="Response_reg"/>
    <property type="match status" value="1"/>
</dbReference>
<dbReference type="GO" id="GO:0000156">
    <property type="term" value="F:phosphorelay response regulator activity"/>
    <property type="evidence" value="ECO:0007669"/>
    <property type="project" value="TreeGrafter"/>
</dbReference>
<evidence type="ECO:0000256" key="9">
    <source>
        <dbReference type="PROSITE-ProRule" id="PRU01091"/>
    </source>
</evidence>
<proteinExistence type="predicted"/>
<comment type="caution">
    <text evidence="12">The sequence shown here is derived from an EMBL/GenBank/DDBJ whole genome shotgun (WGS) entry which is preliminary data.</text>
</comment>
<protein>
    <recommendedName>
        <fullName evidence="1">Stage 0 sporulation protein A homolog</fullName>
    </recommendedName>
</protein>
<evidence type="ECO:0000259" key="11">
    <source>
        <dbReference type="PROSITE" id="PS51755"/>
    </source>
</evidence>
<evidence type="ECO:0000313" key="12">
    <source>
        <dbReference type="EMBL" id="MBL4931758.1"/>
    </source>
</evidence>
<dbReference type="PANTHER" id="PTHR48111:SF2">
    <property type="entry name" value="RESPONSE REGULATOR SAER"/>
    <property type="match status" value="1"/>
</dbReference>
<keyword evidence="6" id="KW-0804">Transcription</keyword>
<evidence type="ECO:0000259" key="10">
    <source>
        <dbReference type="PROSITE" id="PS50110"/>
    </source>
</evidence>
<keyword evidence="3" id="KW-0902">Two-component regulatory system</keyword>
<evidence type="ECO:0000256" key="4">
    <source>
        <dbReference type="ARBA" id="ARBA00023015"/>
    </source>
</evidence>
<dbReference type="GO" id="GO:0006355">
    <property type="term" value="P:regulation of DNA-templated transcription"/>
    <property type="evidence" value="ECO:0007669"/>
    <property type="project" value="InterPro"/>
</dbReference>
<dbReference type="PROSITE" id="PS50110">
    <property type="entry name" value="RESPONSE_REGULATORY"/>
    <property type="match status" value="1"/>
</dbReference>
<dbReference type="InterPro" id="IPR039420">
    <property type="entry name" value="WalR-like"/>
</dbReference>
<feature type="domain" description="OmpR/PhoB-type" evidence="11">
    <location>
        <begin position="129"/>
        <end position="228"/>
    </location>
</feature>
<dbReference type="SMART" id="SM00862">
    <property type="entry name" value="Trans_reg_C"/>
    <property type="match status" value="1"/>
</dbReference>
<keyword evidence="5 9" id="KW-0238">DNA-binding</keyword>